<dbReference type="InterPro" id="IPR000792">
    <property type="entry name" value="Tscrpt_reg_LuxR_C"/>
</dbReference>
<evidence type="ECO:0000313" key="4">
    <source>
        <dbReference type="EMBL" id="EFB3618896.1"/>
    </source>
</evidence>
<dbReference type="SMART" id="SM00421">
    <property type="entry name" value="HTH_LUXR"/>
    <property type="match status" value="1"/>
</dbReference>
<dbReference type="InterPro" id="IPR016032">
    <property type="entry name" value="Sig_transdc_resp-reg_C-effctor"/>
</dbReference>
<dbReference type="GO" id="GO:0016787">
    <property type="term" value="F:hydrolase activity"/>
    <property type="evidence" value="ECO:0007669"/>
    <property type="project" value="UniProtKB-KW"/>
</dbReference>
<evidence type="ECO:0000313" key="6">
    <source>
        <dbReference type="Proteomes" id="UP000543252"/>
    </source>
</evidence>
<dbReference type="Gene3D" id="1.10.10.10">
    <property type="entry name" value="Winged helix-like DNA-binding domain superfamily/Winged helix DNA-binding domain"/>
    <property type="match status" value="1"/>
</dbReference>
<sequence length="100" mass="11621">MSGYIEQKYFEGKLVVANNRRFSICIYPPLILNYTEIEILYLLLQGKSLSSISKHRNRSVKTIWGQKKQLYEKLNIESDMTLYRDLILSGIVVIGHAILE</sequence>
<dbReference type="InterPro" id="IPR036388">
    <property type="entry name" value="WH-like_DNA-bd_sf"/>
</dbReference>
<evidence type="ECO:0000313" key="3">
    <source>
        <dbReference type="EMBL" id="AQZ20026.1"/>
    </source>
</evidence>
<dbReference type="GO" id="GO:0003677">
    <property type="term" value="F:DNA binding"/>
    <property type="evidence" value="ECO:0007669"/>
    <property type="project" value="UniProtKB-KW"/>
</dbReference>
<reference evidence="3" key="1">
    <citation type="submission" date="2016-10" db="EMBL/GenBank/DDBJ databases">
        <authorList>
            <person name="Sun J."/>
        </authorList>
    </citation>
    <scope>NUCLEOTIDE SEQUENCE</scope>
    <source>
        <strain evidence="3">GD17</strain>
        <plasmid evidence="3">pGD17-2</plasmid>
    </source>
</reference>
<dbReference type="SUPFAM" id="SSF46894">
    <property type="entry name" value="C-terminal effector domain of the bipartite response regulators"/>
    <property type="match status" value="1"/>
</dbReference>
<name>A0A1U9XF05_ECOLX</name>
<dbReference type="EMBL" id="KY075650">
    <property type="protein sequence ID" value="AQZ20026.1"/>
    <property type="molecule type" value="Genomic_DNA"/>
</dbReference>
<organism evidence="3">
    <name type="scientific">Escherichia coli</name>
    <dbReference type="NCBI Taxonomy" id="562"/>
    <lineage>
        <taxon>Bacteria</taxon>
        <taxon>Pseudomonadati</taxon>
        <taxon>Pseudomonadota</taxon>
        <taxon>Gammaproteobacteria</taxon>
        <taxon>Enterobacterales</taxon>
        <taxon>Enterobacteriaceae</taxon>
        <taxon>Escherichia</taxon>
    </lineage>
</organism>
<evidence type="ECO:0000259" key="2">
    <source>
        <dbReference type="SMART" id="SM00421"/>
    </source>
</evidence>
<dbReference type="Proteomes" id="UP000600030">
    <property type="component" value="Unassembled WGS sequence"/>
</dbReference>
<dbReference type="GO" id="GO:0006355">
    <property type="term" value="P:regulation of DNA-templated transcription"/>
    <property type="evidence" value="ECO:0007669"/>
    <property type="project" value="InterPro"/>
</dbReference>
<proteinExistence type="predicted"/>
<gene>
    <name evidence="3" type="primary">yahA</name>
    <name evidence="3" type="ORF">17-2_00076</name>
    <name evidence="4" type="ORF">FPS11_29340</name>
    <name evidence="5" type="ORF">GTP92_25495</name>
</gene>
<keyword evidence="1" id="KW-0238">DNA-binding</keyword>
<dbReference type="Proteomes" id="UP000543252">
    <property type="component" value="Unassembled WGS sequence"/>
</dbReference>
<dbReference type="Pfam" id="PF00196">
    <property type="entry name" value="GerE"/>
    <property type="match status" value="1"/>
</dbReference>
<reference evidence="5" key="2">
    <citation type="submission" date="2020-01" db="EMBL/GenBank/DDBJ databases">
        <authorList>
            <consortium name="GenomeTrakr network: Whole genome sequencing for foodborne pathogen traceback"/>
        </authorList>
    </citation>
    <scope>NUCLEOTIDE SEQUENCE</scope>
    <source>
        <strain evidence="4 6">PSU-1859</strain>
        <strain evidence="5">PSU-2311</strain>
    </source>
</reference>
<protein>
    <submittedName>
        <fullName evidence="3">Cyclic di-GMP phosphodiesterase YahA</fullName>
        <ecNumber evidence="3">3.1.4.-</ecNumber>
    </submittedName>
    <submittedName>
        <fullName evidence="4">Helix-turn-helix transcriptional regulator</fullName>
    </submittedName>
</protein>
<dbReference type="RefSeq" id="WP_050442493.1">
    <property type="nucleotide sequence ID" value="NZ_BFUA01000245.1"/>
</dbReference>
<dbReference type="EMBL" id="AAXDPX010000107">
    <property type="protein sequence ID" value="EGO6681601.1"/>
    <property type="molecule type" value="Genomic_DNA"/>
</dbReference>
<dbReference type="EC" id="3.1.4.-" evidence="3"/>
<keyword evidence="3" id="KW-0614">Plasmid</keyword>
<keyword evidence="3" id="KW-0378">Hydrolase</keyword>
<feature type="domain" description="HTH luxR-type" evidence="2">
    <location>
        <begin position="29"/>
        <end position="86"/>
    </location>
</feature>
<geneLocation type="plasmid" evidence="3">
    <name>pGD17-2</name>
</geneLocation>
<evidence type="ECO:0000313" key="5">
    <source>
        <dbReference type="EMBL" id="EGO6681601.1"/>
    </source>
</evidence>
<evidence type="ECO:0000256" key="1">
    <source>
        <dbReference type="ARBA" id="ARBA00023125"/>
    </source>
</evidence>
<accession>A0A1U9XF05</accession>
<dbReference type="AlphaFoldDB" id="A0A1U9XF05"/>
<dbReference type="EMBL" id="AASFMQ010000117">
    <property type="protein sequence ID" value="EFB3618896.1"/>
    <property type="molecule type" value="Genomic_DNA"/>
</dbReference>